<dbReference type="SUPFAM" id="SSF51735">
    <property type="entry name" value="NAD(P)-binding Rossmann-fold domains"/>
    <property type="match status" value="1"/>
</dbReference>
<accession>A0A1D8TWK9</accession>
<dbReference type="InterPro" id="IPR051783">
    <property type="entry name" value="NAD(P)-dependent_oxidoreduct"/>
</dbReference>
<dbReference type="RefSeq" id="WP_070394391.1">
    <property type="nucleotide sequence ID" value="NZ_CP017599.1"/>
</dbReference>
<dbReference type="GO" id="GO:0004029">
    <property type="term" value="F:aldehyde dehydrogenase (NAD+) activity"/>
    <property type="evidence" value="ECO:0007669"/>
    <property type="project" value="TreeGrafter"/>
</dbReference>
<dbReference type="OrthoDB" id="9808276at2"/>
<dbReference type="PANTHER" id="PTHR48079:SF6">
    <property type="entry name" value="NAD(P)-BINDING DOMAIN-CONTAINING PROTEIN-RELATED"/>
    <property type="match status" value="1"/>
</dbReference>
<organism evidence="2 3">
    <name type="scientific">Moorena producens PAL-8-15-08-1</name>
    <dbReference type="NCBI Taxonomy" id="1458985"/>
    <lineage>
        <taxon>Bacteria</taxon>
        <taxon>Bacillati</taxon>
        <taxon>Cyanobacteriota</taxon>
        <taxon>Cyanophyceae</taxon>
        <taxon>Coleofasciculales</taxon>
        <taxon>Coleofasciculaceae</taxon>
        <taxon>Moorena</taxon>
    </lineage>
</organism>
<feature type="domain" description="NAD-dependent epimerase/dehydratase" evidence="1">
    <location>
        <begin position="4"/>
        <end position="220"/>
    </location>
</feature>
<name>A0A1D8TWK9_9CYAN</name>
<dbReference type="AlphaFoldDB" id="A0A1D8TWK9"/>
<protein>
    <submittedName>
        <fullName evidence="2">NAD(P)-dependent oxidoreductase</fullName>
    </submittedName>
</protein>
<gene>
    <name evidence="2" type="ORF">BJP34_23285</name>
</gene>
<dbReference type="CDD" id="cd05266">
    <property type="entry name" value="SDR_a4"/>
    <property type="match status" value="1"/>
</dbReference>
<dbReference type="Proteomes" id="UP000177870">
    <property type="component" value="Chromosome"/>
</dbReference>
<reference evidence="3" key="1">
    <citation type="submission" date="2016-10" db="EMBL/GenBank/DDBJ databases">
        <title>Comparative genomics uncovers the prolific and rare metabolic potential of the cyanobacterial genus Moorea.</title>
        <authorList>
            <person name="Leao T."/>
            <person name="Castelao G."/>
            <person name="Korobeynikov A."/>
            <person name="Monroe E.A."/>
            <person name="Podell S."/>
            <person name="Glukhov E."/>
            <person name="Allen E."/>
            <person name="Gerwick W.H."/>
            <person name="Gerwick L."/>
        </authorList>
    </citation>
    <scope>NUCLEOTIDE SEQUENCE [LARGE SCALE GENOMIC DNA]</scope>
    <source>
        <strain evidence="3">PAL-8-15-08-1</strain>
    </source>
</reference>
<dbReference type="KEGG" id="mpro:BJP34_23285"/>
<dbReference type="STRING" id="1458985.BJP34_23285"/>
<dbReference type="GO" id="GO:0005737">
    <property type="term" value="C:cytoplasm"/>
    <property type="evidence" value="ECO:0007669"/>
    <property type="project" value="TreeGrafter"/>
</dbReference>
<evidence type="ECO:0000313" key="3">
    <source>
        <dbReference type="Proteomes" id="UP000177870"/>
    </source>
</evidence>
<dbReference type="InterPro" id="IPR001509">
    <property type="entry name" value="Epimerase_deHydtase"/>
</dbReference>
<dbReference type="EMBL" id="CP017599">
    <property type="protein sequence ID" value="AOX01964.1"/>
    <property type="molecule type" value="Genomic_DNA"/>
</dbReference>
<dbReference type="InterPro" id="IPR036291">
    <property type="entry name" value="NAD(P)-bd_dom_sf"/>
</dbReference>
<dbReference type="PANTHER" id="PTHR48079">
    <property type="entry name" value="PROTEIN YEEZ"/>
    <property type="match status" value="1"/>
</dbReference>
<dbReference type="Pfam" id="PF01370">
    <property type="entry name" value="Epimerase"/>
    <property type="match status" value="1"/>
</dbReference>
<sequence length="279" mass="30831">MNITIIGCGYVGTALANFWHHQQGHQVTATTTTQERVAKLKEVASQVVVMKGDDPQGMQSALIDQDTIVLSIAPISNRQVDANLYEATYIPTASNLVTALADNPNVKQVLYLSSCAVYGNQEGAWVDENSPIVPANEHGRVLSLTEHILLGASSDDRNVCILRLGGIYGPGRELSKRFERLAGTTLPGSGDNFINWIHRDDIVQAVEFARQNRSQGIYNLVNDVKLTTREVTDEICDRYNLPKVLWDSSQPNFRTNNARVDNQKLKVAGYELIHAETLI</sequence>
<dbReference type="Gene3D" id="3.40.50.720">
    <property type="entry name" value="NAD(P)-binding Rossmann-like Domain"/>
    <property type="match status" value="1"/>
</dbReference>
<evidence type="ECO:0000313" key="2">
    <source>
        <dbReference type="EMBL" id="AOX01964.1"/>
    </source>
</evidence>
<proteinExistence type="predicted"/>
<evidence type="ECO:0000259" key="1">
    <source>
        <dbReference type="Pfam" id="PF01370"/>
    </source>
</evidence>